<dbReference type="AlphaFoldDB" id="A0A521DU73"/>
<keyword evidence="3" id="KW-1185">Reference proteome</keyword>
<dbReference type="EMBL" id="FXTB01000006">
    <property type="protein sequence ID" value="SMO75132.1"/>
    <property type="molecule type" value="Genomic_DNA"/>
</dbReference>
<sequence length="82" mass="9343">MTTKKPSTPIEIFSGDLYEAEMVKNLLENENIEAFLKDEYIGTIAPWYSAPGGAGSVKVIVLSKYFEKARRIVEAYEMQRHK</sequence>
<proteinExistence type="predicted"/>
<name>A0A521DU73_SACCC</name>
<dbReference type="Gene3D" id="3.30.70.790">
    <property type="entry name" value="UreE, C-terminal domain"/>
    <property type="match status" value="1"/>
</dbReference>
<dbReference type="OrthoDB" id="797774at2"/>
<organism evidence="2 3">
    <name type="scientific">Saccharicrinis carchari</name>
    <dbReference type="NCBI Taxonomy" id="1168039"/>
    <lineage>
        <taxon>Bacteria</taxon>
        <taxon>Pseudomonadati</taxon>
        <taxon>Bacteroidota</taxon>
        <taxon>Bacteroidia</taxon>
        <taxon>Marinilabiliales</taxon>
        <taxon>Marinilabiliaceae</taxon>
        <taxon>Saccharicrinis</taxon>
    </lineage>
</organism>
<evidence type="ECO:0000259" key="1">
    <source>
        <dbReference type="Pfam" id="PF09413"/>
    </source>
</evidence>
<dbReference type="InterPro" id="IPR011322">
    <property type="entry name" value="N-reg_PII-like_a/b"/>
</dbReference>
<evidence type="ECO:0000313" key="2">
    <source>
        <dbReference type="EMBL" id="SMO75132.1"/>
    </source>
</evidence>
<dbReference type="RefSeq" id="WP_142533863.1">
    <property type="nucleotide sequence ID" value="NZ_FXTB01000006.1"/>
</dbReference>
<dbReference type="SUPFAM" id="SSF54913">
    <property type="entry name" value="GlnB-like"/>
    <property type="match status" value="1"/>
</dbReference>
<dbReference type="NCBIfam" id="NF040569">
    <property type="entry name" value="DUF2007_rel"/>
    <property type="match status" value="1"/>
</dbReference>
<evidence type="ECO:0000313" key="3">
    <source>
        <dbReference type="Proteomes" id="UP000319040"/>
    </source>
</evidence>
<feature type="domain" description="DUF2007" evidence="1">
    <location>
        <begin position="12"/>
        <end position="76"/>
    </location>
</feature>
<gene>
    <name evidence="2" type="ORF">SAMN06265379_106157</name>
</gene>
<protein>
    <submittedName>
        <fullName evidence="2">Signal transducing protein</fullName>
    </submittedName>
</protein>
<reference evidence="2 3" key="1">
    <citation type="submission" date="2017-05" db="EMBL/GenBank/DDBJ databases">
        <authorList>
            <person name="Varghese N."/>
            <person name="Submissions S."/>
        </authorList>
    </citation>
    <scope>NUCLEOTIDE SEQUENCE [LARGE SCALE GENOMIC DNA]</scope>
    <source>
        <strain evidence="2 3">DSM 27040</strain>
    </source>
</reference>
<dbReference type="InterPro" id="IPR018551">
    <property type="entry name" value="DUF2007"/>
</dbReference>
<accession>A0A521DU73</accession>
<dbReference type="Proteomes" id="UP000319040">
    <property type="component" value="Unassembled WGS sequence"/>
</dbReference>
<dbReference type="Pfam" id="PF09413">
    <property type="entry name" value="DUF2007"/>
    <property type="match status" value="1"/>
</dbReference>